<dbReference type="Proteomes" id="UP001312865">
    <property type="component" value="Unassembled WGS sequence"/>
</dbReference>
<gene>
    <name evidence="1" type="ORF">WAK64_06365</name>
</gene>
<organism evidence="1 2">
    <name type="scientific">Bacillus spongiae</name>
    <dbReference type="NCBI Taxonomy" id="2683610"/>
    <lineage>
        <taxon>Bacteria</taxon>
        <taxon>Bacillati</taxon>
        <taxon>Bacillota</taxon>
        <taxon>Bacilli</taxon>
        <taxon>Bacillales</taxon>
        <taxon>Bacillaceae</taxon>
        <taxon>Bacillus</taxon>
    </lineage>
</organism>
<dbReference type="RefSeq" id="WP_336586114.1">
    <property type="nucleotide sequence ID" value="NZ_JBBAXC010000004.1"/>
</dbReference>
<comment type="caution">
    <text evidence="1">The sequence shown here is derived from an EMBL/GenBank/DDBJ whole genome shotgun (WGS) entry which is preliminary data.</text>
</comment>
<evidence type="ECO:0000313" key="2">
    <source>
        <dbReference type="Proteomes" id="UP001312865"/>
    </source>
</evidence>
<accession>A0ABU8HBN5</accession>
<evidence type="ECO:0000313" key="1">
    <source>
        <dbReference type="EMBL" id="MEI5906680.1"/>
    </source>
</evidence>
<keyword evidence="2" id="KW-1185">Reference proteome</keyword>
<sequence length="80" mass="9750">MDEGRKNAYRILIYQAFLDIKNSVSQDECFHIAHAFHNLAESQINDFKKLDEETFWNRIQYLEIQFKLHHYRSLFEKSII</sequence>
<evidence type="ECO:0008006" key="3">
    <source>
        <dbReference type="Google" id="ProtNLM"/>
    </source>
</evidence>
<dbReference type="EMBL" id="JBBAXC010000004">
    <property type="protein sequence ID" value="MEI5906680.1"/>
    <property type="molecule type" value="Genomic_DNA"/>
</dbReference>
<protein>
    <recommendedName>
        <fullName evidence="3">DUF2508 family protein</fullName>
    </recommendedName>
</protein>
<proteinExistence type="predicted"/>
<name>A0ABU8HBN5_9BACI</name>
<reference evidence="1 2" key="1">
    <citation type="journal article" date="2018" name="J. Microbiol.">
        <title>Bacillus spongiae sp. nov., isolated from sponge of Jeju Island.</title>
        <authorList>
            <person name="Lee G.E."/>
            <person name="Im W.T."/>
            <person name="Park J.S."/>
        </authorList>
    </citation>
    <scope>NUCLEOTIDE SEQUENCE [LARGE SCALE GENOMIC DNA]</scope>
    <source>
        <strain evidence="1 2">135PIL107-10</strain>
    </source>
</reference>